<reference evidence="3 4" key="1">
    <citation type="journal article" date="2020" name="Microorganisms">
        <title>Osmotic Adaptation and Compatible Solute Biosynthesis of Phototrophic Bacteria as Revealed from Genome Analyses.</title>
        <authorList>
            <person name="Imhoff J.F."/>
            <person name="Rahn T."/>
            <person name="Kunzel S."/>
            <person name="Keller A."/>
            <person name="Neulinger S.C."/>
        </authorList>
    </citation>
    <scope>NUCLEOTIDE SEQUENCE [LARGE SCALE GENOMIC DNA]</scope>
    <source>
        <strain evidence="3 4">DSM 15382</strain>
    </source>
</reference>
<feature type="chain" id="PRO_5047014411" evidence="2">
    <location>
        <begin position="30"/>
        <end position="123"/>
    </location>
</feature>
<accession>A0ABS1D6X0</accession>
<evidence type="ECO:0000256" key="1">
    <source>
        <dbReference type="SAM" id="MobiDB-lite"/>
    </source>
</evidence>
<comment type="caution">
    <text evidence="3">The sequence shown here is derived from an EMBL/GenBank/DDBJ whole genome shotgun (WGS) entry which is preliminary data.</text>
</comment>
<evidence type="ECO:0000313" key="3">
    <source>
        <dbReference type="EMBL" id="MBK1662075.1"/>
    </source>
</evidence>
<gene>
    <name evidence="3" type="ORF">CKO45_28210</name>
</gene>
<keyword evidence="4" id="KW-1185">Reference proteome</keyword>
<sequence>MPRRGLLPGLLGGLAAIATVCLAPAPAQAQRSRKPPALEITKQPSIPQPTKSGTLPQSSLAPIPDRNREGPRVVEEDRARLNPSIINRNMPGRGQVDQGSPDLLEEKLFRPAPGVRLQAPFSY</sequence>
<feature type="compositionally biased region" description="Basic and acidic residues" evidence="1">
    <location>
        <begin position="65"/>
        <end position="80"/>
    </location>
</feature>
<dbReference type="Proteomes" id="UP000697995">
    <property type="component" value="Unassembled WGS sequence"/>
</dbReference>
<dbReference type="RefSeq" id="WP_133221184.1">
    <property type="nucleotide sequence ID" value="NZ_NRSG01000443.1"/>
</dbReference>
<feature type="signal peptide" evidence="2">
    <location>
        <begin position="1"/>
        <end position="29"/>
    </location>
</feature>
<feature type="region of interest" description="Disordered" evidence="1">
    <location>
        <begin position="25"/>
        <end position="100"/>
    </location>
</feature>
<evidence type="ECO:0000313" key="4">
    <source>
        <dbReference type="Proteomes" id="UP000697995"/>
    </source>
</evidence>
<feature type="compositionally biased region" description="Polar residues" evidence="1">
    <location>
        <begin position="42"/>
        <end position="60"/>
    </location>
</feature>
<keyword evidence="2" id="KW-0732">Signal</keyword>
<protein>
    <submittedName>
        <fullName evidence="3">Uncharacterized protein</fullName>
    </submittedName>
</protein>
<proteinExistence type="predicted"/>
<dbReference type="EMBL" id="NRSG01000443">
    <property type="protein sequence ID" value="MBK1662075.1"/>
    <property type="molecule type" value="Genomic_DNA"/>
</dbReference>
<organism evidence="3 4">
    <name type="scientific">Paracraurococcus ruber</name>
    <dbReference type="NCBI Taxonomy" id="77675"/>
    <lineage>
        <taxon>Bacteria</taxon>
        <taxon>Pseudomonadati</taxon>
        <taxon>Pseudomonadota</taxon>
        <taxon>Alphaproteobacteria</taxon>
        <taxon>Acetobacterales</taxon>
        <taxon>Roseomonadaceae</taxon>
        <taxon>Paracraurococcus</taxon>
    </lineage>
</organism>
<evidence type="ECO:0000256" key="2">
    <source>
        <dbReference type="SAM" id="SignalP"/>
    </source>
</evidence>
<name>A0ABS1D6X0_9PROT</name>